<organism evidence="1">
    <name type="scientific">Moumouvirus sp. 'Monve'</name>
    <dbReference type="NCBI Taxonomy" id="1128131"/>
    <lineage>
        <taxon>Viruses</taxon>
        <taxon>Varidnaviria</taxon>
        <taxon>Bamfordvirae</taxon>
        <taxon>Nucleocytoviricota</taxon>
        <taxon>Megaviricetes</taxon>
        <taxon>Imitervirales</taxon>
        <taxon>Mimiviridae</taxon>
        <taxon>Megamimivirinae</taxon>
        <taxon>Moumouvirus</taxon>
    </lineage>
</organism>
<protein>
    <submittedName>
        <fullName evidence="1">Putative ankyrin repeat protein</fullName>
    </submittedName>
</protein>
<name>H2EEF5_9VIRU</name>
<proteinExistence type="predicted"/>
<gene>
    <name evidence="1" type="ORF">mv_R573</name>
</gene>
<reference evidence="1" key="1">
    <citation type="submission" date="2011-10" db="EMBL/GenBank/DDBJ databases">
        <title>Provirophages and transpovirons: unique mobilome of giant viruses.</title>
        <authorList>
            <person name="Desnues C."/>
            <person name="LaScola B."/>
            <person name="Yutin N."/>
            <person name="Fournous G."/>
            <person name="Koonin E."/>
            <person name="Raoult D."/>
        </authorList>
    </citation>
    <scope>NUCLEOTIDE SEQUENCE</scope>
    <source>
        <strain evidence="1">Mv13-mv</strain>
    </source>
</reference>
<sequence>MPSKLYFKITKDEYHYGFQNVNGLNISQEESNNDLKDSCTSVRLCFTKPKYICKFLNYGIYLREIILPIDNLDYKMIKDPEGDKYGANMIILGKRRDLKNPEMWKYLIESGANIHTDNDE</sequence>
<evidence type="ECO:0000313" key="1">
    <source>
        <dbReference type="EMBL" id="AEX62778.1"/>
    </source>
</evidence>
<accession>H2EEF5</accession>
<dbReference type="EMBL" id="JN885998">
    <property type="protein sequence ID" value="AEX62778.1"/>
    <property type="molecule type" value="Genomic_DNA"/>
</dbReference>